<gene>
    <name evidence="1" type="ORF">XCR1_2190002</name>
</gene>
<evidence type="ECO:0000313" key="2">
    <source>
        <dbReference type="Proteomes" id="UP000019197"/>
    </source>
</evidence>
<comment type="caution">
    <text evidence="1">The sequence shown here is derived from an EMBL/GenBank/DDBJ whole genome shotgun (WGS) entry which is preliminary data.</text>
</comment>
<evidence type="ECO:0000313" key="1">
    <source>
        <dbReference type="EMBL" id="CDL85206.1"/>
    </source>
</evidence>
<organism evidence="1 2">
    <name type="scientific">Xenorhabdus cabanillasii JM26</name>
    <dbReference type="NCBI Taxonomy" id="1427517"/>
    <lineage>
        <taxon>Bacteria</taxon>
        <taxon>Pseudomonadati</taxon>
        <taxon>Pseudomonadota</taxon>
        <taxon>Gammaproteobacteria</taxon>
        <taxon>Enterobacterales</taxon>
        <taxon>Morganellaceae</taxon>
        <taxon>Xenorhabdus</taxon>
    </lineage>
</organism>
<dbReference type="AlphaFoldDB" id="W1J5S2"/>
<name>W1J5S2_9GAMM</name>
<accession>W1J5S2</accession>
<reference evidence="1 2" key="1">
    <citation type="submission" date="2013-11" db="EMBL/GenBank/DDBJ databases">
        <title>Draft genome sequence and annotation of the entomopathogenic bacterium, Xenorhabdus cabanillasi strain JM26.</title>
        <authorList>
            <person name="Gualtieri M."/>
            <person name="Ogier J.C."/>
            <person name="Pages S."/>
            <person name="Givaudan A."/>
            <person name="Gaudriault S."/>
        </authorList>
    </citation>
    <scope>NUCLEOTIDE SEQUENCE [LARGE SCALE GENOMIC DNA]</scope>
    <source>
        <strain evidence="1 2">JM26</strain>
    </source>
</reference>
<dbReference type="Proteomes" id="UP000019197">
    <property type="component" value="Unassembled WGS sequence"/>
</dbReference>
<proteinExistence type="predicted"/>
<sequence>MLTLSAMLRLACINLMKDKNVKKIFTILQGVMRLLYIFMNVLLECV</sequence>
<dbReference type="EMBL" id="CBXE010000134">
    <property type="protein sequence ID" value="CDL85206.1"/>
    <property type="molecule type" value="Genomic_DNA"/>
</dbReference>
<protein>
    <submittedName>
        <fullName evidence="1">Uncharacterized protein</fullName>
    </submittedName>
</protein>